<organism evidence="1 2">
    <name type="scientific">Streptomyces malaysiense</name>
    <dbReference type="NCBI Taxonomy" id="1428626"/>
    <lineage>
        <taxon>Bacteria</taxon>
        <taxon>Bacillati</taxon>
        <taxon>Actinomycetota</taxon>
        <taxon>Actinomycetes</taxon>
        <taxon>Kitasatosporales</taxon>
        <taxon>Streptomycetaceae</taxon>
        <taxon>Streptomyces</taxon>
    </lineage>
</organism>
<evidence type="ECO:0000313" key="1">
    <source>
        <dbReference type="EMBL" id="OIK24233.1"/>
    </source>
</evidence>
<accession>A0A1J4PTY7</accession>
<name>A0A1J4PTY7_9ACTN</name>
<dbReference type="AlphaFoldDB" id="A0A1J4PTY7"/>
<keyword evidence="2" id="KW-1185">Reference proteome</keyword>
<protein>
    <submittedName>
        <fullName evidence="1">Uncharacterized protein</fullName>
    </submittedName>
</protein>
<dbReference type="Proteomes" id="UP000034838">
    <property type="component" value="Unassembled WGS sequence"/>
</dbReference>
<gene>
    <name evidence="1" type="ORF">VT52_028220</name>
</gene>
<proteinExistence type="predicted"/>
<comment type="caution">
    <text evidence="1">The sequence shown here is derived from an EMBL/GenBank/DDBJ whole genome shotgun (WGS) entry which is preliminary data.</text>
</comment>
<evidence type="ECO:0000313" key="2">
    <source>
        <dbReference type="Proteomes" id="UP000034838"/>
    </source>
</evidence>
<sequence>MWVLMLLGVLVGRRCPVRSMKARVAVGAVAVALLSVPGAGTAVAARGAGVRYCGADPASGLGVLAGGRVSCGVALKVAAAYTKVWHGSPAGAEVRAAGARWKCGERRGDPDPYQACVEVRDSGRMVTLSS</sequence>
<dbReference type="EMBL" id="LBDA02000072">
    <property type="protein sequence ID" value="OIK24233.1"/>
    <property type="molecule type" value="Genomic_DNA"/>
</dbReference>
<reference evidence="1" key="1">
    <citation type="submission" date="2016-10" db="EMBL/GenBank/DDBJ databases">
        <title>Genome sequence of Streptomyces malaysiense MUSC 136.</title>
        <authorList>
            <person name="Lee L.-H."/>
            <person name="Ser H.-L."/>
        </authorList>
    </citation>
    <scope>NUCLEOTIDE SEQUENCE [LARGE SCALE GENOMIC DNA]</scope>
    <source>
        <strain evidence="1">MUSC 136</strain>
    </source>
</reference>